<dbReference type="Pfam" id="PF13600">
    <property type="entry name" value="DUF4140"/>
    <property type="match status" value="1"/>
</dbReference>
<name>A0A561UCV3_9ACTN</name>
<protein>
    <submittedName>
        <fullName evidence="5">Uncharacterized protein (TIGR02231 family)</fullName>
    </submittedName>
</protein>
<comment type="caution">
    <text evidence="5">The sequence shown here is derived from an EMBL/GenBank/DDBJ whole genome shotgun (WGS) entry which is preliminary data.</text>
</comment>
<feature type="region of interest" description="Disordered" evidence="2">
    <location>
        <begin position="295"/>
        <end position="338"/>
    </location>
</feature>
<dbReference type="InterPro" id="IPR011935">
    <property type="entry name" value="CHP02231"/>
</dbReference>
<feature type="region of interest" description="Disordered" evidence="2">
    <location>
        <begin position="355"/>
        <end position="381"/>
    </location>
</feature>
<proteinExistence type="predicted"/>
<evidence type="ECO:0000256" key="2">
    <source>
        <dbReference type="SAM" id="MobiDB-lite"/>
    </source>
</evidence>
<evidence type="ECO:0000313" key="5">
    <source>
        <dbReference type="EMBL" id="TWF97178.1"/>
    </source>
</evidence>
<keyword evidence="6" id="KW-1185">Reference proteome</keyword>
<gene>
    <name evidence="5" type="ORF">FHX73_11954</name>
</gene>
<feature type="region of interest" description="Disordered" evidence="2">
    <location>
        <begin position="405"/>
        <end position="438"/>
    </location>
</feature>
<dbReference type="InterPro" id="IPR037291">
    <property type="entry name" value="DUF4139"/>
</dbReference>
<organism evidence="5 6">
    <name type="scientific">Kitasatospora viridis</name>
    <dbReference type="NCBI Taxonomy" id="281105"/>
    <lineage>
        <taxon>Bacteria</taxon>
        <taxon>Bacillati</taxon>
        <taxon>Actinomycetota</taxon>
        <taxon>Actinomycetes</taxon>
        <taxon>Kitasatosporales</taxon>
        <taxon>Streptomycetaceae</taxon>
        <taxon>Kitasatospora</taxon>
    </lineage>
</organism>
<sequence>MTDTPSAVPPSAAPWASTLDSVVVYAAGALCTRVARGVLPAPADGAVRLRLTGLPAGLDAGAVRARLAAEPAGWRITEVRPHPEAELRPDRAERSTELDQRLAAARERVAALELRERRLAARAARIADLRAVPPKPSRDAPPALRRAPTTALLALADFVDERLTALAGPAEQVRQELAEARREAERLLDEHMRASRAGAAGPVATGVAVLVVLAPDEPGLPVPVEPVTVELEYRVAGAFWVPSYRLSYRQGSPTGTLALRAVVAQRTGEDWTGVRLALSTANLARPAALPELRSLRIGRRQPAPAPSGWREPPGGLAELFTDFDGAPDRPHDEGGPLLVGGAAAPVMAMAPRSRSLASAAPPAPPAPLPVPPGAAVPQNAPQFGAAAPAPYGYAPPPGAAPGGYGASMPAPGGPGGPVPQLLDAPAAPPPPPPAPAADQLDYGALLLAGPDAPAARRGRLHPAPRDGALAHAAAAPSPALPRHAVPVRRSAGSFDQRYQAAARCDLPADGAWHTVALTELTVDLTPEYVCVPSLDQSVFATLLLTNETAHALLAGPLEVTVDGDHLLSTALPTLAPGAVRRVGLGVAQGVRATRRTETQESTAGLRGGTTVVSERIHLELANHLSQPVRIEVRERVPVTQDRDVRVEELPAAPAWETPESPYHARGTRCWRLDLAPGARARLSGGWEIRFPAGKALTGGNRRSG</sequence>
<evidence type="ECO:0000259" key="3">
    <source>
        <dbReference type="Pfam" id="PF13598"/>
    </source>
</evidence>
<keyword evidence="1" id="KW-0175">Coiled coil</keyword>
<accession>A0A561UCV3</accession>
<dbReference type="EMBL" id="VIWT01000001">
    <property type="protein sequence ID" value="TWF97178.1"/>
    <property type="molecule type" value="Genomic_DNA"/>
</dbReference>
<dbReference type="RefSeq" id="WP_246213352.1">
    <property type="nucleotide sequence ID" value="NZ_VIWT01000001.1"/>
</dbReference>
<feature type="domain" description="DUF4140" evidence="4">
    <location>
        <begin position="22"/>
        <end position="124"/>
    </location>
</feature>
<feature type="domain" description="DUF4139" evidence="3">
    <location>
        <begin position="229"/>
        <end position="691"/>
    </location>
</feature>
<evidence type="ECO:0000256" key="1">
    <source>
        <dbReference type="SAM" id="Coils"/>
    </source>
</evidence>
<reference evidence="5 6" key="1">
    <citation type="submission" date="2019-06" db="EMBL/GenBank/DDBJ databases">
        <title>Sequencing the genomes of 1000 actinobacteria strains.</title>
        <authorList>
            <person name="Klenk H.-P."/>
        </authorList>
    </citation>
    <scope>NUCLEOTIDE SEQUENCE [LARGE SCALE GENOMIC DNA]</scope>
    <source>
        <strain evidence="5 6">DSM 44826</strain>
    </source>
</reference>
<dbReference type="InterPro" id="IPR025554">
    <property type="entry name" value="DUF4140"/>
</dbReference>
<dbReference type="PANTHER" id="PTHR31005:SF8">
    <property type="entry name" value="DUF4139 DOMAIN-CONTAINING PROTEIN"/>
    <property type="match status" value="1"/>
</dbReference>
<dbReference type="PANTHER" id="PTHR31005">
    <property type="entry name" value="DUF4139 DOMAIN-CONTAINING PROTEIN"/>
    <property type="match status" value="1"/>
</dbReference>
<evidence type="ECO:0000313" key="6">
    <source>
        <dbReference type="Proteomes" id="UP000317940"/>
    </source>
</evidence>
<dbReference type="Proteomes" id="UP000317940">
    <property type="component" value="Unassembled WGS sequence"/>
</dbReference>
<feature type="coiled-coil region" evidence="1">
    <location>
        <begin position="95"/>
        <end position="122"/>
    </location>
</feature>
<feature type="compositionally biased region" description="Pro residues" evidence="2">
    <location>
        <begin position="426"/>
        <end position="435"/>
    </location>
</feature>
<feature type="compositionally biased region" description="Pro residues" evidence="2">
    <location>
        <begin position="361"/>
        <end position="374"/>
    </location>
</feature>
<dbReference type="AlphaFoldDB" id="A0A561UCV3"/>
<feature type="coiled-coil region" evidence="1">
    <location>
        <begin position="170"/>
        <end position="197"/>
    </location>
</feature>
<evidence type="ECO:0000259" key="4">
    <source>
        <dbReference type="Pfam" id="PF13600"/>
    </source>
</evidence>
<dbReference type="Pfam" id="PF13598">
    <property type="entry name" value="DUF4139"/>
    <property type="match status" value="1"/>
</dbReference>